<dbReference type="InterPro" id="IPR015010">
    <property type="entry name" value="TERF2IP_Myb"/>
</dbReference>
<comment type="caution">
    <text evidence="3">The sequence shown here is derived from an EMBL/GenBank/DDBJ whole genome shotgun (WGS) entry which is preliminary data.</text>
</comment>
<feature type="domain" description="TERF2-interacting telomeric protein 1 Myb" evidence="2">
    <location>
        <begin position="120"/>
        <end position="183"/>
    </location>
</feature>
<evidence type="ECO:0000313" key="3">
    <source>
        <dbReference type="EMBL" id="KAF6763973.1"/>
    </source>
</evidence>
<feature type="region of interest" description="Disordered" evidence="1">
    <location>
        <begin position="357"/>
        <end position="380"/>
    </location>
</feature>
<dbReference type="OrthoDB" id="435460at2759"/>
<reference evidence="3 4" key="1">
    <citation type="submission" date="2020-07" db="EMBL/GenBank/DDBJ databases">
        <title>Comparative genomics of pyrophilous fungi reveals a link between fire events and developmental genes.</title>
        <authorList>
            <consortium name="DOE Joint Genome Institute"/>
            <person name="Steindorff A.S."/>
            <person name="Carver A."/>
            <person name="Calhoun S."/>
            <person name="Stillman K."/>
            <person name="Liu H."/>
            <person name="Lipzen A."/>
            <person name="Pangilinan J."/>
            <person name="Labutti K."/>
            <person name="Bruns T.D."/>
            <person name="Grigoriev I.V."/>
        </authorList>
    </citation>
    <scope>NUCLEOTIDE SEQUENCE [LARGE SCALE GENOMIC DNA]</scope>
    <source>
        <strain evidence="3 4">CBS 144469</strain>
    </source>
</reference>
<protein>
    <recommendedName>
        <fullName evidence="2">TERF2-interacting telomeric protein 1 Myb domain-containing protein</fullName>
    </recommendedName>
</protein>
<sequence>MPPAVIFVHEDTGQPLKIYLDQTILPAEKKKWSAKVVRHGGVVAKDDSDVDIVVISKKADRVTRRLAYGASESANKRKVKVQTLTFLEDSVNTGRCVFTEPAVKGMSGQVGGKKGSRTNYTTADDDHLARYIAASLPELDAGGRQGHKIYQKLVTMVDVDEEYAWTRRHSWQSWQNRYKKNMKRFNKAIDNLIPVINPEKELRWEADRRQNRGNQLEEEEEEEDERRMGIWEAESPSRIVTLKKTMMTPSRDLPPTKERDAPLLLTTSTSLQIKRKERGKEERKRKTLLPHPQKAGKVATIGRIPTSKTSNNLAMQTTLTEVLQRALPAKSDTRGLPNPAQRQPILRYWKAWRSDPVPPHVGGARLKRRPTSAHAYPPKA</sequence>
<dbReference type="CDD" id="cd11655">
    <property type="entry name" value="rap1_myb-like"/>
    <property type="match status" value="1"/>
</dbReference>
<dbReference type="InterPro" id="IPR009057">
    <property type="entry name" value="Homeodomain-like_sf"/>
</dbReference>
<dbReference type="Proteomes" id="UP000521943">
    <property type="component" value="Unassembled WGS sequence"/>
</dbReference>
<feature type="region of interest" description="Disordered" evidence="1">
    <location>
        <begin position="208"/>
        <end position="232"/>
    </location>
</feature>
<organism evidence="3 4">
    <name type="scientific">Ephemerocybe angulata</name>
    <dbReference type="NCBI Taxonomy" id="980116"/>
    <lineage>
        <taxon>Eukaryota</taxon>
        <taxon>Fungi</taxon>
        <taxon>Dikarya</taxon>
        <taxon>Basidiomycota</taxon>
        <taxon>Agaricomycotina</taxon>
        <taxon>Agaricomycetes</taxon>
        <taxon>Agaricomycetidae</taxon>
        <taxon>Agaricales</taxon>
        <taxon>Agaricineae</taxon>
        <taxon>Psathyrellaceae</taxon>
        <taxon>Ephemerocybe</taxon>
    </lineage>
</organism>
<proteinExistence type="predicted"/>
<evidence type="ECO:0000313" key="4">
    <source>
        <dbReference type="Proteomes" id="UP000521943"/>
    </source>
</evidence>
<dbReference type="Gene3D" id="1.10.10.60">
    <property type="entry name" value="Homeodomain-like"/>
    <property type="match status" value="1"/>
</dbReference>
<dbReference type="AlphaFoldDB" id="A0A8H6IGK3"/>
<dbReference type="EMBL" id="JACGCI010000005">
    <property type="protein sequence ID" value="KAF6763973.1"/>
    <property type="molecule type" value="Genomic_DNA"/>
</dbReference>
<accession>A0A8H6IGK3</accession>
<name>A0A8H6IGK3_9AGAR</name>
<evidence type="ECO:0000256" key="1">
    <source>
        <dbReference type="SAM" id="MobiDB-lite"/>
    </source>
</evidence>
<dbReference type="Pfam" id="PF08914">
    <property type="entry name" value="Myb_Rap1"/>
    <property type="match status" value="1"/>
</dbReference>
<dbReference type="SUPFAM" id="SSF46689">
    <property type="entry name" value="Homeodomain-like"/>
    <property type="match status" value="1"/>
</dbReference>
<feature type="region of interest" description="Disordered" evidence="1">
    <location>
        <begin position="273"/>
        <end position="295"/>
    </location>
</feature>
<gene>
    <name evidence="3" type="ORF">DFP72DRAFT_488760</name>
</gene>
<evidence type="ECO:0000259" key="2">
    <source>
        <dbReference type="Pfam" id="PF08914"/>
    </source>
</evidence>
<keyword evidence="4" id="KW-1185">Reference proteome</keyword>